<keyword evidence="2" id="KW-0413">Isomerase</keyword>
<dbReference type="SUPFAM" id="SSF51658">
    <property type="entry name" value="Xylose isomerase-like"/>
    <property type="match status" value="1"/>
</dbReference>
<keyword evidence="3" id="KW-1185">Reference proteome</keyword>
<reference evidence="2 3" key="1">
    <citation type="submission" date="2022-11" db="EMBL/GenBank/DDBJ databases">
        <title>Study of microbial diversity in lake waters.</title>
        <authorList>
            <person name="Zhang J."/>
        </authorList>
    </citation>
    <scope>NUCLEOTIDE SEQUENCE [LARGE SCALE GENOMIC DNA]</scope>
    <source>
        <strain evidence="2 3">DT12</strain>
    </source>
</reference>
<dbReference type="RefSeq" id="WP_267151490.1">
    <property type="nucleotide sequence ID" value="NZ_JAPMLT010000004.1"/>
</dbReference>
<dbReference type="Gene3D" id="3.20.20.150">
    <property type="entry name" value="Divalent-metal-dependent TIM barrel enzymes"/>
    <property type="match status" value="1"/>
</dbReference>
<evidence type="ECO:0000259" key="1">
    <source>
        <dbReference type="Pfam" id="PF01261"/>
    </source>
</evidence>
<dbReference type="InterPro" id="IPR050312">
    <property type="entry name" value="IolE/XylAMocC-like"/>
</dbReference>
<evidence type="ECO:0000313" key="3">
    <source>
        <dbReference type="Proteomes" id="UP001208017"/>
    </source>
</evidence>
<feature type="domain" description="Xylose isomerase-like TIM barrel" evidence="1">
    <location>
        <begin position="26"/>
        <end position="258"/>
    </location>
</feature>
<proteinExistence type="predicted"/>
<evidence type="ECO:0000313" key="2">
    <source>
        <dbReference type="EMBL" id="MCX7570240.1"/>
    </source>
</evidence>
<dbReference type="EMBL" id="JAPMLT010000004">
    <property type="protein sequence ID" value="MCX7570240.1"/>
    <property type="molecule type" value="Genomic_DNA"/>
</dbReference>
<gene>
    <name evidence="2" type="ORF">OS242_09725</name>
</gene>
<accession>A0ABT3X018</accession>
<dbReference type="Proteomes" id="UP001208017">
    <property type="component" value="Unassembled WGS sequence"/>
</dbReference>
<comment type="caution">
    <text evidence="2">The sequence shown here is derived from an EMBL/GenBank/DDBJ whole genome shotgun (WGS) entry which is preliminary data.</text>
</comment>
<protein>
    <submittedName>
        <fullName evidence="2">Sugar phosphate isomerase/epimerase</fullName>
    </submittedName>
</protein>
<dbReference type="PANTHER" id="PTHR12110">
    <property type="entry name" value="HYDROXYPYRUVATE ISOMERASE"/>
    <property type="match status" value="1"/>
</dbReference>
<organism evidence="2 3">
    <name type="scientific">Tumebacillus lacus</name>
    <dbReference type="NCBI Taxonomy" id="2995335"/>
    <lineage>
        <taxon>Bacteria</taxon>
        <taxon>Bacillati</taxon>
        <taxon>Bacillota</taxon>
        <taxon>Bacilli</taxon>
        <taxon>Bacillales</taxon>
        <taxon>Alicyclobacillaceae</taxon>
        <taxon>Tumebacillus</taxon>
    </lineage>
</organism>
<dbReference type="InterPro" id="IPR036237">
    <property type="entry name" value="Xyl_isomerase-like_sf"/>
</dbReference>
<name>A0ABT3X018_9BACL</name>
<dbReference type="GO" id="GO:0016853">
    <property type="term" value="F:isomerase activity"/>
    <property type="evidence" value="ECO:0007669"/>
    <property type="project" value="UniProtKB-KW"/>
</dbReference>
<dbReference type="PANTHER" id="PTHR12110:SF41">
    <property type="entry name" value="INOSOSE DEHYDRATASE"/>
    <property type="match status" value="1"/>
</dbReference>
<sequence>MKTGVTIWAFPGGLLGRTRVDKAAGEALAAGFDGLDVSLTQVGDVSLRSKPAQWNDLRQKVSEAGSCIQSVSTLLLHDFPLTSGDPERAQTAMRIGTAMLEAAAALEAPTAALSPGHVNETDSYADCYRRALEQVGQLSRRAEELGVTLCIENVVNRFLLSPLEAAQFFDAVGSPALGFCLDTGNARLQGYPEQWIDVLGSRIRKVHATDLKVHSPLHAEFTDVGAGDVDWTATLAGLRKIGYNGPLIAELFASDKRPYTEHLQINGAALRRLAEAFHA</sequence>
<dbReference type="InterPro" id="IPR013022">
    <property type="entry name" value="Xyl_isomerase-like_TIM-brl"/>
</dbReference>
<dbReference type="Pfam" id="PF01261">
    <property type="entry name" value="AP_endonuc_2"/>
    <property type="match status" value="1"/>
</dbReference>